<evidence type="ECO:0000313" key="3">
    <source>
        <dbReference type="EMBL" id="KUK60952.1"/>
    </source>
</evidence>
<dbReference type="EMBL" id="LGHE01000131">
    <property type="protein sequence ID" value="KUL00973.1"/>
    <property type="molecule type" value="Genomic_DNA"/>
</dbReference>
<evidence type="ECO:0000313" key="6">
    <source>
        <dbReference type="Proteomes" id="UP000054598"/>
    </source>
</evidence>
<feature type="domain" description="DUF8173" evidence="2">
    <location>
        <begin position="159"/>
        <end position="307"/>
    </location>
</feature>
<reference evidence="4" key="1">
    <citation type="journal article" date="2015" name="MBio">
        <title>Genome-resolved metagenomic analysis reveals roles for candidate phyla and other microbial community members in biogeochemical transformations in oil reservoirs.</title>
        <authorList>
            <person name="Hu P."/>
            <person name="Tom L."/>
            <person name="Singh A."/>
            <person name="Thomas B.C."/>
            <person name="Baker B.J."/>
            <person name="Piceno Y.M."/>
            <person name="Andersen G.L."/>
            <person name="Banfield J.F."/>
        </authorList>
    </citation>
    <scope>NUCLEOTIDE SEQUENCE [LARGE SCALE GENOMIC DNA]</scope>
    <source>
        <strain evidence="3">62_101</strain>
        <strain evidence="4">63_41</strain>
    </source>
</reference>
<proteinExistence type="predicted"/>
<keyword evidence="1" id="KW-0472">Membrane</keyword>
<evidence type="ECO:0000313" key="5">
    <source>
        <dbReference type="Proteomes" id="UP000054323"/>
    </source>
</evidence>
<feature type="transmembrane region" description="Helical" evidence="1">
    <location>
        <begin position="238"/>
        <end position="260"/>
    </location>
</feature>
<name>A0A117MFB6_9EURY</name>
<dbReference type="Proteomes" id="UP000054323">
    <property type="component" value="Unassembled WGS sequence"/>
</dbReference>
<dbReference type="PATRIC" id="fig|2198.3.peg.1076"/>
<feature type="transmembrane region" description="Helical" evidence="1">
    <location>
        <begin position="208"/>
        <end position="232"/>
    </location>
</feature>
<dbReference type="EMBL" id="LGGD01000186">
    <property type="protein sequence ID" value="KUK60952.1"/>
    <property type="molecule type" value="Genomic_DNA"/>
</dbReference>
<keyword evidence="1" id="KW-0812">Transmembrane</keyword>
<protein>
    <recommendedName>
        <fullName evidence="2">DUF8173 domain-containing protein</fullName>
    </recommendedName>
</protein>
<keyword evidence="1" id="KW-1133">Transmembrane helix</keyword>
<reference evidence="5 6" key="2">
    <citation type="journal article" date="2015" name="MBio">
        <title>Genome-Resolved Metagenomic Analysis Reveals Roles for Candidate Phyla and Other Microbial Community Members in Biogeochemical Transformations in Oil Reservoirs.</title>
        <authorList>
            <person name="Hu P."/>
            <person name="Tom L."/>
            <person name="Singh A."/>
            <person name="Thomas B.C."/>
            <person name="Baker B.J."/>
            <person name="Piceno Y.M."/>
            <person name="Andersen G.L."/>
            <person name="Banfield J.F."/>
        </authorList>
    </citation>
    <scope>NUCLEOTIDE SEQUENCE [LARGE SCALE GENOMIC DNA]</scope>
</reference>
<evidence type="ECO:0000256" key="1">
    <source>
        <dbReference type="SAM" id="Phobius"/>
    </source>
</evidence>
<feature type="transmembrane region" description="Helical" evidence="1">
    <location>
        <begin position="168"/>
        <end position="188"/>
    </location>
</feature>
<organism evidence="4 6">
    <name type="scientific">Methanoculleus marisnigri</name>
    <dbReference type="NCBI Taxonomy" id="2198"/>
    <lineage>
        <taxon>Archaea</taxon>
        <taxon>Methanobacteriati</taxon>
        <taxon>Methanobacteriota</taxon>
        <taxon>Stenosarchaea group</taxon>
        <taxon>Methanomicrobia</taxon>
        <taxon>Methanomicrobiales</taxon>
        <taxon>Methanomicrobiaceae</taxon>
        <taxon>Methanoculleus</taxon>
    </lineage>
</organism>
<dbReference type="Proteomes" id="UP000054598">
    <property type="component" value="Unassembled WGS sequence"/>
</dbReference>
<evidence type="ECO:0000313" key="4">
    <source>
        <dbReference type="EMBL" id="KUL00973.1"/>
    </source>
</evidence>
<comment type="caution">
    <text evidence="4">The sequence shown here is derived from an EMBL/GenBank/DDBJ whole genome shotgun (WGS) entry which is preliminary data.</text>
</comment>
<evidence type="ECO:0000259" key="2">
    <source>
        <dbReference type="Pfam" id="PF26514"/>
    </source>
</evidence>
<dbReference type="InterPro" id="IPR058486">
    <property type="entry name" value="DUF8173"/>
</dbReference>
<dbReference type="AlphaFoldDB" id="A0A117MFB6"/>
<sequence length="326" mass="32915">MKHLAVFILGLLLIPSGAQALTFLGGDQLVIDTPIADDVVASGGSVTISAPVDSLTVAGGMVTVDAPVAGDIIAAGGTLIINGDVGGKVLAAGGEIELNGNATNALITGGTVRIGEDAVIERDAFISAGQVTNAGSVLRNLTVSGETFNNTGTAGNVTFEEEEPESPFPGLFSVLAAIGFLILGLLLIRVFPGPFAAVVRQVEKSPVVLTVLGFVAIVVSAIILLIVAVTIIGLPLALVGGLLFIVALMLSSLFVAYALGDVIASRAGWRPGNAWIFVLGFVILQILLFIPLLGAIVQVIAVSLGYGGLLYALRGVCPLRAGGGAA</sequence>
<feature type="transmembrane region" description="Helical" evidence="1">
    <location>
        <begin position="272"/>
        <end position="290"/>
    </location>
</feature>
<gene>
    <name evidence="3" type="ORF">XD82_1404</name>
    <name evidence="4" type="ORF">XE10_1198</name>
</gene>
<accession>A0A117MFB6</accession>
<dbReference type="Pfam" id="PF26514">
    <property type="entry name" value="DUF8173"/>
    <property type="match status" value="1"/>
</dbReference>